<evidence type="ECO:0000313" key="2">
    <source>
        <dbReference type="EMBL" id="CAE7486049.1"/>
    </source>
</evidence>
<name>A0A812SI33_9DINO</name>
<feature type="region of interest" description="Disordered" evidence="1">
    <location>
        <begin position="25"/>
        <end position="58"/>
    </location>
</feature>
<feature type="region of interest" description="Disordered" evidence="1">
    <location>
        <begin position="96"/>
        <end position="118"/>
    </location>
</feature>
<sequence length="118" mass="12978">MPKLPATEQFPMRRQEFAVYTLSLRMGTPRAPSTKDEASAREPQQRGPTFARFPRDMPTKGVPGYLGFRPGGADGAFAVGTPFDETAALSARRHMLHRPHTSGPAYGWTGQLSKFRGT</sequence>
<organism evidence="2 3">
    <name type="scientific">Symbiodinium natans</name>
    <dbReference type="NCBI Taxonomy" id="878477"/>
    <lineage>
        <taxon>Eukaryota</taxon>
        <taxon>Sar</taxon>
        <taxon>Alveolata</taxon>
        <taxon>Dinophyceae</taxon>
        <taxon>Suessiales</taxon>
        <taxon>Symbiodiniaceae</taxon>
        <taxon>Symbiodinium</taxon>
    </lineage>
</organism>
<dbReference type="AlphaFoldDB" id="A0A812SI33"/>
<evidence type="ECO:0000256" key="1">
    <source>
        <dbReference type="SAM" id="MobiDB-lite"/>
    </source>
</evidence>
<dbReference type="Proteomes" id="UP000604046">
    <property type="component" value="Unassembled WGS sequence"/>
</dbReference>
<comment type="caution">
    <text evidence="2">The sequence shown here is derived from an EMBL/GenBank/DDBJ whole genome shotgun (WGS) entry which is preliminary data.</text>
</comment>
<dbReference type="EMBL" id="CAJNDS010002461">
    <property type="protein sequence ID" value="CAE7486049.1"/>
    <property type="molecule type" value="Genomic_DNA"/>
</dbReference>
<feature type="compositionally biased region" description="Basic and acidic residues" evidence="1">
    <location>
        <begin position="33"/>
        <end position="44"/>
    </location>
</feature>
<dbReference type="OrthoDB" id="10364974at2759"/>
<evidence type="ECO:0000313" key="3">
    <source>
        <dbReference type="Proteomes" id="UP000604046"/>
    </source>
</evidence>
<protein>
    <submittedName>
        <fullName evidence="2">Uncharacterized protein</fullName>
    </submittedName>
</protein>
<gene>
    <name evidence="2" type="ORF">SNAT2548_LOCUS27268</name>
</gene>
<proteinExistence type="predicted"/>
<keyword evidence="3" id="KW-1185">Reference proteome</keyword>
<reference evidence="2" key="1">
    <citation type="submission" date="2021-02" db="EMBL/GenBank/DDBJ databases">
        <authorList>
            <person name="Dougan E. K."/>
            <person name="Rhodes N."/>
            <person name="Thang M."/>
            <person name="Chan C."/>
        </authorList>
    </citation>
    <scope>NUCLEOTIDE SEQUENCE</scope>
</reference>
<accession>A0A812SI33</accession>